<dbReference type="PROSITE" id="PS50966">
    <property type="entry name" value="ZF_SWIM"/>
    <property type="match status" value="1"/>
</dbReference>
<keyword evidence="1" id="KW-0862">Zinc</keyword>
<keyword evidence="5" id="KW-1185">Reference proteome</keyword>
<dbReference type="EMBL" id="BDIP01003666">
    <property type="protein sequence ID" value="GIQ87985.1"/>
    <property type="molecule type" value="Genomic_DNA"/>
</dbReference>
<evidence type="ECO:0000256" key="2">
    <source>
        <dbReference type="SAM" id="MobiDB-lite"/>
    </source>
</evidence>
<organism evidence="4 5">
    <name type="scientific">Kipferlia bialata</name>
    <dbReference type="NCBI Taxonomy" id="797122"/>
    <lineage>
        <taxon>Eukaryota</taxon>
        <taxon>Metamonada</taxon>
        <taxon>Carpediemonas-like organisms</taxon>
        <taxon>Kipferlia</taxon>
    </lineage>
</organism>
<keyword evidence="1" id="KW-0863">Zinc-finger</keyword>
<comment type="caution">
    <text evidence="4">The sequence shown here is derived from an EMBL/GenBank/DDBJ whole genome shotgun (WGS) entry which is preliminary data.</text>
</comment>
<dbReference type="AlphaFoldDB" id="A0A9K3D5C0"/>
<feature type="compositionally biased region" description="Basic and acidic residues" evidence="2">
    <location>
        <begin position="366"/>
        <end position="377"/>
    </location>
</feature>
<protein>
    <recommendedName>
        <fullName evidence="3">SWIM-type domain-containing protein</fullName>
    </recommendedName>
</protein>
<evidence type="ECO:0000313" key="4">
    <source>
        <dbReference type="EMBL" id="GIQ87985.1"/>
    </source>
</evidence>
<evidence type="ECO:0000256" key="1">
    <source>
        <dbReference type="PROSITE-ProRule" id="PRU00325"/>
    </source>
</evidence>
<keyword evidence="1" id="KW-0479">Metal-binding</keyword>
<reference evidence="4 5" key="1">
    <citation type="journal article" date="2018" name="PLoS ONE">
        <title>The draft genome of Kipferlia bialata reveals reductive genome evolution in fornicate parasites.</title>
        <authorList>
            <person name="Tanifuji G."/>
            <person name="Takabayashi S."/>
            <person name="Kume K."/>
            <person name="Takagi M."/>
            <person name="Nakayama T."/>
            <person name="Kamikawa R."/>
            <person name="Inagaki Y."/>
            <person name="Hashimoto T."/>
        </authorList>
    </citation>
    <scope>NUCLEOTIDE SEQUENCE [LARGE SCALE GENOMIC DNA]</scope>
    <source>
        <strain evidence="4">NY0173</strain>
    </source>
</reference>
<feature type="region of interest" description="Disordered" evidence="2">
    <location>
        <begin position="200"/>
        <end position="226"/>
    </location>
</feature>
<proteinExistence type="predicted"/>
<sequence length="428" mass="49068">MKRIMHLTDVTEEYATAKFTAMVEEYEASYPDFGHYLRKQWLPCLALWCDAIRGPAPRTNNYIEAHFGSLSKRFMKRATGWRLDKLVHMFLYTVFPAAERESAQVTHGELGSALTSRFRRMEKKALEIMPEDIREIPTGYEVRSQSWEDTVYTVTVGNTISCQCRDFVGHALQFVNCSLYCKHVVAVLYQRQEYSRTISRPVQDDSSAPVETVTRSRQVTRRPPTDQERLQLVSDFQKLALEASPEAFWQARNTVQDLTLALQSCFKRKNPIHSRANRSRDTERYGVKTMAVMNELLRAKGKRGPKKQTTKQKLEADLKSAGHSLSYVYQQPTERRIAGKVEKRRVSPDAVEISEQAEVVDATEAVDGRERERETRTTTRGRGRGKRTRKSCVERAEELGPLPKRKMAGKRSSTRSGKKMGGRNKMTS</sequence>
<dbReference type="Pfam" id="PF04434">
    <property type="entry name" value="SWIM"/>
    <property type="match status" value="1"/>
</dbReference>
<feature type="compositionally biased region" description="Basic residues" evidence="2">
    <location>
        <begin position="403"/>
        <end position="422"/>
    </location>
</feature>
<dbReference type="InterPro" id="IPR007527">
    <property type="entry name" value="Znf_SWIM"/>
</dbReference>
<name>A0A9K3D5C0_9EUKA</name>
<accession>A0A9K3D5C0</accession>
<feature type="region of interest" description="Disordered" evidence="2">
    <location>
        <begin position="364"/>
        <end position="428"/>
    </location>
</feature>
<evidence type="ECO:0000259" key="3">
    <source>
        <dbReference type="PROSITE" id="PS50966"/>
    </source>
</evidence>
<gene>
    <name evidence="4" type="ORF">KIPB_010140</name>
</gene>
<feature type="compositionally biased region" description="Basic residues" evidence="2">
    <location>
        <begin position="379"/>
        <end position="390"/>
    </location>
</feature>
<evidence type="ECO:0000313" key="5">
    <source>
        <dbReference type="Proteomes" id="UP000265618"/>
    </source>
</evidence>
<dbReference type="GO" id="GO:0008270">
    <property type="term" value="F:zinc ion binding"/>
    <property type="evidence" value="ECO:0007669"/>
    <property type="project" value="UniProtKB-KW"/>
</dbReference>
<feature type="domain" description="SWIM-type" evidence="3">
    <location>
        <begin position="152"/>
        <end position="192"/>
    </location>
</feature>
<dbReference type="Proteomes" id="UP000265618">
    <property type="component" value="Unassembled WGS sequence"/>
</dbReference>